<reference evidence="1 2" key="1">
    <citation type="submission" date="2018-04" db="EMBL/GenBank/DDBJ databases">
        <title>The genome of golden apple snail Pomacea canaliculata provides insight into stress tolerance and invasive adaptation.</title>
        <authorList>
            <person name="Liu C."/>
            <person name="Liu B."/>
            <person name="Ren Y."/>
            <person name="Zhang Y."/>
            <person name="Wang H."/>
            <person name="Li S."/>
            <person name="Jiang F."/>
            <person name="Yin L."/>
            <person name="Zhang G."/>
            <person name="Qian W."/>
            <person name="Fan W."/>
        </authorList>
    </citation>
    <scope>NUCLEOTIDE SEQUENCE [LARGE SCALE GENOMIC DNA]</scope>
    <source>
        <strain evidence="1">SZHN2017</strain>
        <tissue evidence="1">Muscle</tissue>
    </source>
</reference>
<dbReference type="EMBL" id="PZQS01000004">
    <property type="protein sequence ID" value="PVD32900.1"/>
    <property type="molecule type" value="Genomic_DNA"/>
</dbReference>
<protein>
    <submittedName>
        <fullName evidence="1">Uncharacterized protein</fullName>
    </submittedName>
</protein>
<evidence type="ECO:0000313" key="2">
    <source>
        <dbReference type="Proteomes" id="UP000245119"/>
    </source>
</evidence>
<gene>
    <name evidence="1" type="ORF">C0Q70_08347</name>
</gene>
<keyword evidence="2" id="KW-1185">Reference proteome</keyword>
<proteinExistence type="predicted"/>
<accession>A0A2T7PHN2</accession>
<evidence type="ECO:0000313" key="1">
    <source>
        <dbReference type="EMBL" id="PVD32900.1"/>
    </source>
</evidence>
<sequence length="136" mass="15733">MKEEMTWGESRYVTRVWIIRKGCARQGNNLNSLACVLRKQRAATVLCLAERFPVIVLCQTVEAEHFAHHFCFSLRFHHHNHSDCAKVANSTPRSWFCRKQTHRVVQHSPSRHAVVRLTSDYSRESSRHCVVTDSCG</sequence>
<dbReference type="AlphaFoldDB" id="A0A2T7PHN2"/>
<name>A0A2T7PHN2_POMCA</name>
<dbReference type="Proteomes" id="UP000245119">
    <property type="component" value="Linkage Group LG4"/>
</dbReference>
<organism evidence="1 2">
    <name type="scientific">Pomacea canaliculata</name>
    <name type="common">Golden apple snail</name>
    <dbReference type="NCBI Taxonomy" id="400727"/>
    <lineage>
        <taxon>Eukaryota</taxon>
        <taxon>Metazoa</taxon>
        <taxon>Spiralia</taxon>
        <taxon>Lophotrochozoa</taxon>
        <taxon>Mollusca</taxon>
        <taxon>Gastropoda</taxon>
        <taxon>Caenogastropoda</taxon>
        <taxon>Architaenioglossa</taxon>
        <taxon>Ampullarioidea</taxon>
        <taxon>Ampullariidae</taxon>
        <taxon>Pomacea</taxon>
    </lineage>
</organism>
<comment type="caution">
    <text evidence="1">The sequence shown here is derived from an EMBL/GenBank/DDBJ whole genome shotgun (WGS) entry which is preliminary data.</text>
</comment>